<dbReference type="RefSeq" id="WP_311361436.1">
    <property type="nucleotide sequence ID" value="NZ_JAVRIE010000003.1"/>
</dbReference>
<accession>A0AAW8R0U9</accession>
<comment type="caution">
    <text evidence="1">The sequence shown here is derived from an EMBL/GenBank/DDBJ whole genome shotgun (WGS) entry which is preliminary data.</text>
</comment>
<protein>
    <submittedName>
        <fullName evidence="1">Nucleotidyltransferase family protein</fullName>
    </submittedName>
</protein>
<evidence type="ECO:0000313" key="1">
    <source>
        <dbReference type="EMBL" id="MDT0582654.1"/>
    </source>
</evidence>
<reference evidence="1 2" key="1">
    <citation type="submission" date="2023-09" db="EMBL/GenBank/DDBJ databases">
        <authorList>
            <person name="Rey-Velasco X."/>
        </authorList>
    </citation>
    <scope>NUCLEOTIDE SEQUENCE [LARGE SCALE GENOMIC DNA]</scope>
    <source>
        <strain evidence="1 2">W409</strain>
    </source>
</reference>
<name>A0AAW8R0U9_9ALTE</name>
<dbReference type="EMBL" id="JAVRIE010000003">
    <property type="protein sequence ID" value="MDT0582654.1"/>
    <property type="molecule type" value="Genomic_DNA"/>
</dbReference>
<evidence type="ECO:0000313" key="2">
    <source>
        <dbReference type="Proteomes" id="UP001249020"/>
    </source>
</evidence>
<dbReference type="Proteomes" id="UP001249020">
    <property type="component" value="Unassembled WGS sequence"/>
</dbReference>
<keyword evidence="2" id="KW-1185">Reference proteome</keyword>
<dbReference type="InterPro" id="IPR039498">
    <property type="entry name" value="NTP_transf_5"/>
</dbReference>
<gene>
    <name evidence="1" type="ORF">RM544_08880</name>
</gene>
<proteinExistence type="predicted"/>
<sequence>MQIDSHFLVSLFEHPERLCDLKEHQRPFVLLILRQQKVLPKFAYLFFQYQEQASNPKEMDEKTLRHLRNAFRIAEKQKEQVAFEADEIVKALSPVSRFVVFLKGAAYSLNQSEVGQGRIYSDIDILVNKDDLHDCEQHLGMHGWIGGEITDYDEKYYRKWAHEIPPLTHVHRGTNIDVHHNIIPVVSKDAPNATILEKYIVKNDHGIQTLTIDAQFVHCCVHLFRNEDYQTAFRDILDLRFMLIDVNDPELKGVMRVAKDLGFEYEVGLALYFVQEIFGLALPQAVIDKCLNIHRFRSRIDLWIFSSVLLPKHTHLKPKSSGFKLMLAEFRGHLIKMPLPLLTYHLTMKMGRGIIQKVMGEHFFSRKEEQFDPTDLTTPPKG</sequence>
<dbReference type="Pfam" id="PF14907">
    <property type="entry name" value="NTP_transf_5"/>
    <property type="match status" value="1"/>
</dbReference>
<dbReference type="AlphaFoldDB" id="A0AAW8R0U9"/>
<organism evidence="1 2">
    <name type="scientific">Brumicola blandensis</name>
    <dbReference type="NCBI Taxonomy" id="3075611"/>
    <lineage>
        <taxon>Bacteria</taxon>
        <taxon>Pseudomonadati</taxon>
        <taxon>Pseudomonadota</taxon>
        <taxon>Gammaproteobacteria</taxon>
        <taxon>Alteromonadales</taxon>
        <taxon>Alteromonadaceae</taxon>
        <taxon>Brumicola</taxon>
    </lineage>
</organism>